<dbReference type="AlphaFoldDB" id="A0A8S1BU43"/>
<evidence type="ECO:0000256" key="1">
    <source>
        <dbReference type="ARBA" id="ARBA00023180"/>
    </source>
</evidence>
<sequence length="137" mass="15523">MFEFGYDPVLLWMPIQEEDYGQERFLETSHVIRSATETCSQCLSLLKQEYLGGKDISNKTASELGKLYADSIIGFGVSQIANLMARHSAQPVYYYEFGYIGSNSHYVDPTTKKPTGNEPHIDHIISIITFNTNTRTM</sequence>
<comment type="caution">
    <text evidence="3">The sequence shown here is derived from an EMBL/GenBank/DDBJ whole genome shotgun (WGS) entry which is preliminary data.</text>
</comment>
<proteinExistence type="predicted"/>
<gene>
    <name evidence="3" type="ORF">APLA_LOCUS18482</name>
</gene>
<organism evidence="3 4">
    <name type="scientific">Arctia plantaginis</name>
    <name type="common">Wood tiger moth</name>
    <name type="synonym">Phalaena plantaginis</name>
    <dbReference type="NCBI Taxonomy" id="874455"/>
    <lineage>
        <taxon>Eukaryota</taxon>
        <taxon>Metazoa</taxon>
        <taxon>Ecdysozoa</taxon>
        <taxon>Arthropoda</taxon>
        <taxon>Hexapoda</taxon>
        <taxon>Insecta</taxon>
        <taxon>Pterygota</taxon>
        <taxon>Neoptera</taxon>
        <taxon>Endopterygota</taxon>
        <taxon>Lepidoptera</taxon>
        <taxon>Glossata</taxon>
        <taxon>Ditrysia</taxon>
        <taxon>Noctuoidea</taxon>
        <taxon>Erebidae</taxon>
        <taxon>Arctiinae</taxon>
        <taxon>Arctia</taxon>
    </lineage>
</organism>
<keyword evidence="4" id="KW-1185">Reference proteome</keyword>
<protein>
    <recommendedName>
        <fullName evidence="2">Carboxylesterase type B domain-containing protein</fullName>
    </recommendedName>
</protein>
<name>A0A8S1BU43_ARCPL</name>
<evidence type="ECO:0000313" key="3">
    <source>
        <dbReference type="EMBL" id="CAB3262593.1"/>
    </source>
</evidence>
<dbReference type="Proteomes" id="UP000494106">
    <property type="component" value="Unassembled WGS sequence"/>
</dbReference>
<accession>A0A8S1BU43</accession>
<dbReference type="SUPFAM" id="SSF53474">
    <property type="entry name" value="alpha/beta-Hydrolases"/>
    <property type="match status" value="1"/>
</dbReference>
<dbReference type="InterPro" id="IPR029058">
    <property type="entry name" value="AB_hydrolase_fold"/>
</dbReference>
<dbReference type="Gene3D" id="3.40.50.1820">
    <property type="entry name" value="alpha/beta hydrolase"/>
    <property type="match status" value="1"/>
</dbReference>
<evidence type="ECO:0000259" key="2">
    <source>
        <dbReference type="Pfam" id="PF00135"/>
    </source>
</evidence>
<dbReference type="EMBL" id="CADEBC010001050">
    <property type="protein sequence ID" value="CAB3262593.1"/>
    <property type="molecule type" value="Genomic_DNA"/>
</dbReference>
<dbReference type="InterPro" id="IPR002018">
    <property type="entry name" value="CarbesteraseB"/>
</dbReference>
<keyword evidence="1" id="KW-0325">Glycoprotein</keyword>
<evidence type="ECO:0000313" key="4">
    <source>
        <dbReference type="Proteomes" id="UP000494106"/>
    </source>
</evidence>
<dbReference type="OrthoDB" id="6766928at2759"/>
<reference evidence="3 4" key="1">
    <citation type="submission" date="2020-04" db="EMBL/GenBank/DDBJ databases">
        <authorList>
            <person name="Wallbank WR R."/>
            <person name="Pardo Diaz C."/>
            <person name="Kozak K."/>
            <person name="Martin S."/>
            <person name="Jiggins C."/>
            <person name="Moest M."/>
            <person name="Warren A I."/>
            <person name="Byers J.R.P. K."/>
            <person name="Montejo-Kovacevich G."/>
            <person name="Yen C E."/>
        </authorList>
    </citation>
    <scope>NUCLEOTIDE SEQUENCE [LARGE SCALE GENOMIC DNA]</scope>
</reference>
<feature type="domain" description="Carboxylesterase type B" evidence="2">
    <location>
        <begin position="30"/>
        <end position="127"/>
    </location>
</feature>
<dbReference type="Pfam" id="PF00135">
    <property type="entry name" value="COesterase"/>
    <property type="match status" value="1"/>
</dbReference>